<dbReference type="EMBL" id="EF678188">
    <property type="protein sequence ID" value="ABR17965.1"/>
    <property type="molecule type" value="mRNA"/>
</dbReference>
<evidence type="ECO:0000313" key="1">
    <source>
        <dbReference type="EMBL" id="ABR17965.1"/>
    </source>
</evidence>
<protein>
    <submittedName>
        <fullName evidence="1">Uncharacterized protein</fullName>
    </submittedName>
</protein>
<organism evidence="1">
    <name type="scientific">Picea sitchensis</name>
    <name type="common">Sitka spruce</name>
    <name type="synonym">Pinus sitchensis</name>
    <dbReference type="NCBI Taxonomy" id="3332"/>
    <lineage>
        <taxon>Eukaryota</taxon>
        <taxon>Viridiplantae</taxon>
        <taxon>Streptophyta</taxon>
        <taxon>Embryophyta</taxon>
        <taxon>Tracheophyta</taxon>
        <taxon>Spermatophyta</taxon>
        <taxon>Pinopsida</taxon>
        <taxon>Pinidae</taxon>
        <taxon>Conifers I</taxon>
        <taxon>Pinales</taxon>
        <taxon>Pinaceae</taxon>
        <taxon>Picea</taxon>
    </lineage>
</organism>
<accession>B8LQN5</accession>
<dbReference type="AlphaFoldDB" id="B8LQN5"/>
<proteinExistence type="evidence at transcript level"/>
<sequence length="52" mass="5623">MSLRIVQAINSPALAQIPCKEQRQSICRNTQYSGNGVHVGEQGLGSEIAQIQ</sequence>
<name>B8LQN5_PICSI</name>
<reference evidence="1" key="1">
    <citation type="submission" date="2007-06" db="EMBL/GenBank/DDBJ databases">
        <title>Full length cDNA sequences from Sitka Spruce (Picea sitchensis).</title>
        <authorList>
            <person name="Ralph S.G."/>
            <person name="Chun H.E."/>
            <person name="Liao N."/>
            <person name="Ali J."/>
            <person name="Reid K."/>
            <person name="Kolosova N."/>
            <person name="Cooper N."/>
            <person name="Cullis C."/>
            <person name="Jancsik S."/>
            <person name="Moore R."/>
            <person name="Mayo M."/>
            <person name="Wagner S."/>
            <person name="Holt R.A."/>
            <person name="Jones S.J.M."/>
            <person name="Marra M.A."/>
            <person name="Ritland C.E."/>
            <person name="Ritland K."/>
            <person name="Bohlmann J."/>
        </authorList>
    </citation>
    <scope>NUCLEOTIDE SEQUENCE</scope>
    <source>
        <tissue evidence="1">Bark</tissue>
    </source>
</reference>